<evidence type="ECO:0000313" key="2">
    <source>
        <dbReference type="EMBL" id="VAI83217.1"/>
    </source>
</evidence>
<name>A0A9R1BW02_TRITD</name>
<feature type="compositionally biased region" description="Basic residues" evidence="1">
    <location>
        <begin position="81"/>
        <end position="135"/>
    </location>
</feature>
<dbReference type="EMBL" id="LT934124">
    <property type="protein sequence ID" value="VAI83217.1"/>
    <property type="molecule type" value="Genomic_DNA"/>
</dbReference>
<dbReference type="AlphaFoldDB" id="A0A9R1BW02"/>
<gene>
    <name evidence="2" type="ORF">TRITD_7Bv1G014190</name>
</gene>
<feature type="region of interest" description="Disordered" evidence="1">
    <location>
        <begin position="57"/>
        <end position="153"/>
    </location>
</feature>
<evidence type="ECO:0000256" key="1">
    <source>
        <dbReference type="SAM" id="MobiDB-lite"/>
    </source>
</evidence>
<keyword evidence="3" id="KW-1185">Reference proteome</keyword>
<dbReference type="Proteomes" id="UP000324705">
    <property type="component" value="Chromosome 7B"/>
</dbReference>
<accession>A0A9R1BW02</accession>
<dbReference type="Gramene" id="TRITD7Bv1G014190.1">
    <property type="protein sequence ID" value="TRITD7Bv1G014190.1"/>
    <property type="gene ID" value="TRITD7Bv1G014190"/>
</dbReference>
<protein>
    <submittedName>
        <fullName evidence="2">Uncharacterized protein</fullName>
    </submittedName>
</protein>
<reference evidence="2 3" key="1">
    <citation type="submission" date="2017-09" db="EMBL/GenBank/DDBJ databases">
        <authorList>
            <consortium name="International Durum Wheat Genome Sequencing Consortium (IDWGSC)"/>
            <person name="Milanesi L."/>
        </authorList>
    </citation>
    <scope>NUCLEOTIDE SEQUENCE [LARGE SCALE GENOMIC DNA]</scope>
    <source>
        <strain evidence="3">cv. Svevo</strain>
    </source>
</reference>
<proteinExistence type="predicted"/>
<sequence>MMEGAAHAARLPTERVGSSLLEANPCYSSHLSLTPSPPRDQDVAPTHAMDALASCISPCTATPMTPPPGSLHQHHDGRGLCTRRHLPSRSGHRRGHIHPAVRRHLPSRSSHRQGRVHPAARRHPNHHRPRRHRPGLVRGRQDLHDLPLCLPGH</sequence>
<evidence type="ECO:0000313" key="3">
    <source>
        <dbReference type="Proteomes" id="UP000324705"/>
    </source>
</evidence>
<organism evidence="2 3">
    <name type="scientific">Triticum turgidum subsp. durum</name>
    <name type="common">Durum wheat</name>
    <name type="synonym">Triticum durum</name>
    <dbReference type="NCBI Taxonomy" id="4567"/>
    <lineage>
        <taxon>Eukaryota</taxon>
        <taxon>Viridiplantae</taxon>
        <taxon>Streptophyta</taxon>
        <taxon>Embryophyta</taxon>
        <taxon>Tracheophyta</taxon>
        <taxon>Spermatophyta</taxon>
        <taxon>Magnoliopsida</taxon>
        <taxon>Liliopsida</taxon>
        <taxon>Poales</taxon>
        <taxon>Poaceae</taxon>
        <taxon>BOP clade</taxon>
        <taxon>Pooideae</taxon>
        <taxon>Triticodae</taxon>
        <taxon>Triticeae</taxon>
        <taxon>Triticinae</taxon>
        <taxon>Triticum</taxon>
    </lineage>
</organism>